<dbReference type="GeneID" id="28980226"/>
<evidence type="ECO:0000256" key="1">
    <source>
        <dbReference type="SAM" id="MobiDB-lite"/>
    </source>
</evidence>
<organism evidence="2 3">
    <name type="scientific">Cutaneotrichosporon oleaginosum</name>
    <dbReference type="NCBI Taxonomy" id="879819"/>
    <lineage>
        <taxon>Eukaryota</taxon>
        <taxon>Fungi</taxon>
        <taxon>Dikarya</taxon>
        <taxon>Basidiomycota</taxon>
        <taxon>Agaricomycotina</taxon>
        <taxon>Tremellomycetes</taxon>
        <taxon>Trichosporonales</taxon>
        <taxon>Trichosporonaceae</taxon>
        <taxon>Cutaneotrichosporon</taxon>
    </lineage>
</organism>
<keyword evidence="3" id="KW-1185">Reference proteome</keyword>
<feature type="compositionally biased region" description="Basic and acidic residues" evidence="1">
    <location>
        <begin position="161"/>
        <end position="175"/>
    </location>
</feature>
<accession>A0A0J1AYC2</accession>
<reference evidence="2 3" key="1">
    <citation type="submission" date="2015-03" db="EMBL/GenBank/DDBJ databases">
        <title>Genomics and transcriptomics of the oil-accumulating basidiomycete yeast T. oleaginosus allow insights into substrate utilization and the diverse evolutionary trajectories of mating systems in fungi.</title>
        <authorList>
            <consortium name="DOE Joint Genome Institute"/>
            <person name="Kourist R."/>
            <person name="Kracht O."/>
            <person name="Bracharz F."/>
            <person name="Lipzen A."/>
            <person name="Nolan M."/>
            <person name="Ohm R."/>
            <person name="Grigoriev I."/>
            <person name="Sun S."/>
            <person name="Heitman J."/>
            <person name="Bruck T."/>
            <person name="Nowrousian M."/>
        </authorList>
    </citation>
    <scope>NUCLEOTIDE SEQUENCE [LARGE SCALE GENOMIC DNA]</scope>
    <source>
        <strain evidence="2 3">IBC0246</strain>
    </source>
</reference>
<dbReference type="Proteomes" id="UP000053611">
    <property type="component" value="Unassembled WGS sequence"/>
</dbReference>
<feature type="region of interest" description="Disordered" evidence="1">
    <location>
        <begin position="56"/>
        <end position="175"/>
    </location>
</feature>
<dbReference type="AlphaFoldDB" id="A0A0J1AYC2"/>
<feature type="compositionally biased region" description="Basic and acidic residues" evidence="1">
    <location>
        <begin position="133"/>
        <end position="153"/>
    </location>
</feature>
<proteinExistence type="predicted"/>
<dbReference type="RefSeq" id="XP_018276820.1">
    <property type="nucleotide sequence ID" value="XM_018419623.1"/>
</dbReference>
<gene>
    <name evidence="2" type="ORF">CC85DRAFT_156728</name>
</gene>
<name>A0A0J1AYC2_9TREE</name>
<protein>
    <submittedName>
        <fullName evidence="2">Uncharacterized protein</fullName>
    </submittedName>
</protein>
<sequence length="175" mass="18556">MRWGGEAAEEGAKKVEVMGLVDDAKGGLLGVMCVFGAAMFARGERWQRRRSGEMKRCDGVGWEGSETEEGPMIHGSCSGETGEPGAPATEKQEQGESVCVCTAKGGMGSRGKKVEGKGEGGEGKGTPTLPSFERARGRTQEKEEMEMESERLKAGQGQELGKGDHSLCAEDKVAR</sequence>
<evidence type="ECO:0000313" key="2">
    <source>
        <dbReference type="EMBL" id="KLT40329.1"/>
    </source>
</evidence>
<evidence type="ECO:0000313" key="3">
    <source>
        <dbReference type="Proteomes" id="UP000053611"/>
    </source>
</evidence>
<feature type="compositionally biased region" description="Basic and acidic residues" evidence="1">
    <location>
        <begin position="112"/>
        <end position="122"/>
    </location>
</feature>
<dbReference type="EMBL" id="KQ087236">
    <property type="protein sequence ID" value="KLT40329.1"/>
    <property type="molecule type" value="Genomic_DNA"/>
</dbReference>